<dbReference type="InterPro" id="IPR051417">
    <property type="entry name" value="SDr/BOS_complex"/>
</dbReference>
<proteinExistence type="predicted"/>
<organism evidence="4 5">
    <name type="scientific">Agromyces allii</name>
    <dbReference type="NCBI Taxonomy" id="393607"/>
    <lineage>
        <taxon>Bacteria</taxon>
        <taxon>Bacillati</taxon>
        <taxon>Actinomycetota</taxon>
        <taxon>Actinomycetes</taxon>
        <taxon>Micrococcales</taxon>
        <taxon>Microbacteriaceae</taxon>
        <taxon>Agromyces</taxon>
    </lineage>
</organism>
<comment type="caution">
    <text evidence="4">The sequence shown here is derived from an EMBL/GenBank/DDBJ whole genome shotgun (WGS) entry which is preliminary data.</text>
</comment>
<dbReference type="Gene3D" id="2.60.40.1120">
    <property type="entry name" value="Carboxypeptidase-like, regulatory domain"/>
    <property type="match status" value="3"/>
</dbReference>
<dbReference type="Gene3D" id="2.60.40.2700">
    <property type="match status" value="3"/>
</dbReference>
<evidence type="ECO:0000256" key="2">
    <source>
        <dbReference type="SAM" id="MobiDB-lite"/>
    </source>
</evidence>
<dbReference type="EMBL" id="BAAAMK010000004">
    <property type="protein sequence ID" value="GAA1956909.1"/>
    <property type="molecule type" value="Genomic_DNA"/>
</dbReference>
<keyword evidence="1 3" id="KW-0732">Signal</keyword>
<dbReference type="PANTHER" id="PTHR23303:SF14">
    <property type="entry name" value="BOS COMPLEX SUBUNIT NOMO1-RELATED"/>
    <property type="match status" value="1"/>
</dbReference>
<protein>
    <recommendedName>
        <fullName evidence="6">Alpha-amylase</fullName>
    </recommendedName>
</protein>
<gene>
    <name evidence="4" type="ORF">GCM10009717_24000</name>
</gene>
<dbReference type="InterPro" id="IPR008969">
    <property type="entry name" value="CarboxyPept-like_regulatory"/>
</dbReference>
<evidence type="ECO:0000256" key="3">
    <source>
        <dbReference type="SAM" id="SignalP"/>
    </source>
</evidence>
<dbReference type="PANTHER" id="PTHR23303">
    <property type="entry name" value="CARBOXYPEPTIDASE REGULATORY REGION-CONTAINING"/>
    <property type="match status" value="1"/>
</dbReference>
<feature type="region of interest" description="Disordered" evidence="2">
    <location>
        <begin position="338"/>
        <end position="367"/>
    </location>
</feature>
<dbReference type="SUPFAM" id="SSF49464">
    <property type="entry name" value="Carboxypeptidase regulatory domain-like"/>
    <property type="match status" value="1"/>
</dbReference>
<name>A0ABN2QR79_9MICO</name>
<dbReference type="Proteomes" id="UP001499954">
    <property type="component" value="Unassembled WGS sequence"/>
</dbReference>
<dbReference type="InterPro" id="IPR013784">
    <property type="entry name" value="Carb-bd-like_fold"/>
</dbReference>
<evidence type="ECO:0000313" key="5">
    <source>
        <dbReference type="Proteomes" id="UP001499954"/>
    </source>
</evidence>
<evidence type="ECO:0000256" key="1">
    <source>
        <dbReference type="ARBA" id="ARBA00022729"/>
    </source>
</evidence>
<dbReference type="SUPFAM" id="SSF49452">
    <property type="entry name" value="Starch-binding domain-like"/>
    <property type="match status" value="3"/>
</dbReference>
<feature type="chain" id="PRO_5045864059" description="Alpha-amylase" evidence="3">
    <location>
        <begin position="25"/>
        <end position="1089"/>
    </location>
</feature>
<feature type="signal peptide" evidence="3">
    <location>
        <begin position="1"/>
        <end position="24"/>
    </location>
</feature>
<evidence type="ECO:0000313" key="4">
    <source>
        <dbReference type="EMBL" id="GAA1956909.1"/>
    </source>
</evidence>
<evidence type="ECO:0008006" key="6">
    <source>
        <dbReference type="Google" id="ProtNLM"/>
    </source>
</evidence>
<keyword evidence="5" id="KW-1185">Reference proteome</keyword>
<reference evidence="4 5" key="1">
    <citation type="journal article" date="2019" name="Int. J. Syst. Evol. Microbiol.">
        <title>The Global Catalogue of Microorganisms (GCM) 10K type strain sequencing project: providing services to taxonomists for standard genome sequencing and annotation.</title>
        <authorList>
            <consortium name="The Broad Institute Genomics Platform"/>
            <consortium name="The Broad Institute Genome Sequencing Center for Infectious Disease"/>
            <person name="Wu L."/>
            <person name="Ma J."/>
        </authorList>
    </citation>
    <scope>NUCLEOTIDE SEQUENCE [LARGE SCALE GENOMIC DNA]</scope>
    <source>
        <strain evidence="4 5">JCM 13584</strain>
    </source>
</reference>
<dbReference type="Pfam" id="PF13620">
    <property type="entry name" value="CarboxypepD_reg"/>
    <property type="match status" value="1"/>
</dbReference>
<sequence>MVLALALVLLIGSAVATSRDSAYAAAETGDGTATLSGVLTTPDGPIVGQLVVLSHVRGYDRASAMTDASGRYSVTGLLPGTYDLDLGYIDRTGLAGWAPAGWDGESVSLGLGETRSGVDVGYEKMGSISGIVRNPDGTPAAGRWVSATSVSPLPLKDGRGSGSIRTGPDGTFALDVPPGTWKVGVGELAGSPFFGGSWVEGGPVALDHAAATVIAVDPGEAVAGIEATLQLGATVSGVLKAADGTRFEGSVNVFVVDVGGGWQRHAADVNGAGEYRADGLKPGRYTVEFASYPSDEDRCTVPEYAGGSLQSSKAEVFDLAAGESARRDAELQYGTVITGTVSTPTGPARQTRVSLHPASGGGWTWETTDDQGRYEICATSAGDHIVGFQPDGDALLPQWWRDAEGEDASTPLSVVPGTDVSGIDARLRAGATVEGVAKGDDGRGLAWVTVTAKGRTAAGTAWTSVDRTDAAGAFLLDGLRSGTYTLKFEPDGGVGYSTTWFGGGITEAGATTFEVGRENHLTGRDVRLVRGTTLSGTTVDSVTGSPLAGVVVTCNGRSANSDSRGAFTITGLSPGECEVGATLDGYSLQARPRVAIGADGNVAVDLPLTPFASIRGTLRSDDGKALQYEASPTLYRLVGGTYRYQGQVRADSSARFAFTSLYPGTYKVAFLSSNGYVNEWWPDASSLASATAIEVAAGEHRTGIDAVLAGGPVAIKSAPRVTGRFAVGSTLTATVVTETPNAQVEYRWLADGIPIEGAAGNTLLLTAAQLGKWITVDATVSAEGKVSRTLSWSDSEARVKLGTIELGQPDLTGIGLIGETLTVQVAPPPPGATLAYRWYAHGRPLDGATGASLVLTSAHVGAEIWVLVTGSGVGYVTASRSAPVTYYIDTRPVQLTPPNVAGTAKVGLPVQAGASTNTPGATLLYAWSADGRVIDGATAETFTPGLPQLGKKLSVRVTGVAAGYTTVSSTSAMTAAVLPPSLSAPEGGRVQGDLVAIAVTRSKARFAPGLPVVYIALAAPASGGADAPVAVSGGPVLLTPPDGLPGMVSAELDRLRPGRIVVLGDASAVGASLMSELAGHTAGGVTFAD</sequence>
<accession>A0ABN2QR79</accession>